<dbReference type="Pfam" id="PF00499">
    <property type="entry name" value="Oxidored_q3"/>
    <property type="match status" value="1"/>
</dbReference>
<gene>
    <name evidence="3" type="ORF">HZB08_00715</name>
</gene>
<dbReference type="GO" id="GO:0008137">
    <property type="term" value="F:NADH dehydrogenase (ubiquinone) activity"/>
    <property type="evidence" value="ECO:0007669"/>
    <property type="project" value="UniProtKB-UniRule"/>
</dbReference>
<comment type="caution">
    <text evidence="3">The sequence shown here is derived from an EMBL/GenBank/DDBJ whole genome shotgun (WGS) entry which is preliminary data.</text>
</comment>
<feature type="transmembrane region" description="Helical" evidence="2">
    <location>
        <begin position="129"/>
        <end position="156"/>
    </location>
</feature>
<feature type="transmembrane region" description="Helical" evidence="2">
    <location>
        <begin position="56"/>
        <end position="77"/>
    </location>
</feature>
<keyword evidence="2" id="KW-0874">Quinone</keyword>
<dbReference type="EMBL" id="JACRKR010000033">
    <property type="protein sequence ID" value="MBI5078529.1"/>
    <property type="molecule type" value="Genomic_DNA"/>
</dbReference>
<feature type="transmembrane region" description="Helical" evidence="2">
    <location>
        <begin position="29"/>
        <end position="50"/>
    </location>
</feature>
<comment type="similarity">
    <text evidence="1 2">Belongs to the complex I subunit 6 family.</text>
</comment>
<organism evidence="3 4">
    <name type="scientific">Candidatus Saganbacteria bacterium</name>
    <dbReference type="NCBI Taxonomy" id="2575572"/>
    <lineage>
        <taxon>Bacteria</taxon>
        <taxon>Bacillati</taxon>
        <taxon>Saganbacteria</taxon>
    </lineage>
</organism>
<keyword evidence="2" id="KW-1003">Cell membrane</keyword>
<comment type="subcellular location">
    <subcellularLocation>
        <location evidence="2">Cell membrane</location>
        <topology evidence="2">Multi-pass membrane protein</topology>
    </subcellularLocation>
</comment>
<evidence type="ECO:0000313" key="4">
    <source>
        <dbReference type="Proteomes" id="UP000808761"/>
    </source>
</evidence>
<dbReference type="GO" id="GO:0005886">
    <property type="term" value="C:plasma membrane"/>
    <property type="evidence" value="ECO:0007669"/>
    <property type="project" value="UniProtKB-SubCell"/>
</dbReference>
<reference evidence="3" key="1">
    <citation type="submission" date="2020-07" db="EMBL/GenBank/DDBJ databases">
        <title>Huge and variable diversity of episymbiotic CPR bacteria and DPANN archaea in groundwater ecosystems.</title>
        <authorList>
            <person name="He C.Y."/>
            <person name="Keren R."/>
            <person name="Whittaker M."/>
            <person name="Farag I.F."/>
            <person name="Doudna J."/>
            <person name="Cate J.H.D."/>
            <person name="Banfield J.F."/>
        </authorList>
    </citation>
    <scope>NUCLEOTIDE SEQUENCE</scope>
    <source>
        <strain evidence="3">NC_groundwater_1860_Pr3_B-0.1um_51_7</strain>
    </source>
</reference>
<protein>
    <recommendedName>
        <fullName evidence="2">NADH-quinone oxidoreductase subunit J</fullName>
        <ecNumber evidence="2">7.1.1.-</ecNumber>
    </recommendedName>
</protein>
<evidence type="ECO:0000313" key="3">
    <source>
        <dbReference type="EMBL" id="MBI5078529.1"/>
    </source>
</evidence>
<dbReference type="PANTHER" id="PTHR33269">
    <property type="entry name" value="NADH-UBIQUINONE OXIDOREDUCTASE CHAIN 6"/>
    <property type="match status" value="1"/>
</dbReference>
<comment type="function">
    <text evidence="2">NDH-1 shuttles electrons from NADH, via FMN and iron-sulfur (Fe-S) centers, to quinones in the respiratory chain. Couples the redox reaction to proton translocation (for every two electrons transferred, four hydrogen ions are translocated across the cytoplasmic membrane), and thus conserves the redox energy in a proton gradient.</text>
</comment>
<dbReference type="InterPro" id="IPR001457">
    <property type="entry name" value="NADH_UbQ/plastoQ_OxRdtase_su6"/>
</dbReference>
<accession>A0A9D6YUZ6</accession>
<evidence type="ECO:0000256" key="2">
    <source>
        <dbReference type="RuleBase" id="RU004429"/>
    </source>
</evidence>
<dbReference type="Proteomes" id="UP000808761">
    <property type="component" value="Unassembled WGS sequence"/>
</dbReference>
<dbReference type="EC" id="7.1.1.-" evidence="2"/>
<comment type="catalytic activity">
    <reaction evidence="2">
        <text>a quinone + NADH + 5 H(+)(in) = a quinol + NAD(+) + 4 H(+)(out)</text>
        <dbReference type="Rhea" id="RHEA:57888"/>
        <dbReference type="ChEBI" id="CHEBI:15378"/>
        <dbReference type="ChEBI" id="CHEBI:24646"/>
        <dbReference type="ChEBI" id="CHEBI:57540"/>
        <dbReference type="ChEBI" id="CHEBI:57945"/>
        <dbReference type="ChEBI" id="CHEBI:132124"/>
    </reaction>
</comment>
<dbReference type="InterPro" id="IPR042106">
    <property type="entry name" value="Nuo/plastoQ_OxRdtase_6_NuoJ"/>
</dbReference>
<keyword evidence="2" id="KW-0520">NAD</keyword>
<dbReference type="Gene3D" id="1.20.120.1200">
    <property type="entry name" value="NADH-ubiquinone/plastoquinone oxidoreductase chain 6, subunit NuoJ"/>
    <property type="match status" value="1"/>
</dbReference>
<proteinExistence type="inferred from homology"/>
<dbReference type="PANTHER" id="PTHR33269:SF17">
    <property type="entry name" value="NADH-UBIQUINONE OXIDOREDUCTASE CHAIN 6"/>
    <property type="match status" value="1"/>
</dbReference>
<dbReference type="GO" id="GO:0048038">
    <property type="term" value="F:quinone binding"/>
    <property type="evidence" value="ECO:0007669"/>
    <property type="project" value="UniProtKB-UniRule"/>
</dbReference>
<keyword evidence="2" id="KW-0812">Transmembrane</keyword>
<feature type="transmembrane region" description="Helical" evidence="2">
    <location>
        <begin position="89"/>
        <end position="109"/>
    </location>
</feature>
<feature type="transmembrane region" description="Helical" evidence="2">
    <location>
        <begin position="6"/>
        <end position="22"/>
    </location>
</feature>
<sequence length="159" mass="17641">MSFYFLFLAGVLLVSAVLVVTLRNIFHCALFLILALLSLALIYFRLGAPFVGVMQLVVYVGAIMILILFAIMLTSRLSHRLQRASNQQVIPAALAVLFFLYFALTVLRRTSFPRNFGGHFDPLLDLGKALLTAYLLPFEVISLILLVALVGAIVLARRD</sequence>
<keyword evidence="2" id="KW-0472">Membrane</keyword>
<evidence type="ECO:0000256" key="1">
    <source>
        <dbReference type="ARBA" id="ARBA00005698"/>
    </source>
</evidence>
<keyword evidence="2" id="KW-1133">Transmembrane helix</keyword>
<name>A0A9D6YUZ6_UNCSA</name>
<dbReference type="AlphaFoldDB" id="A0A9D6YUZ6"/>